<gene>
    <name evidence="1" type="ORF">CF123_18570</name>
</gene>
<accession>A0AAX2UP62</accession>
<proteinExistence type="predicted"/>
<sequence>MKKHFTVKFTDAYGIPHPAAVFELSYAQKTVNRVELFGAEQPQEMSVSVIYQFKYWHDREALEAGKPPLLLSNNEGATMFSRVKHGEAEVTDLESFCIEHLFSEVMPAIDPGFEAVKKA</sequence>
<dbReference type="AlphaFoldDB" id="A0AAX2UP62"/>
<reference evidence="1" key="2">
    <citation type="journal article" date="2019" name="PLoS ONE">
        <title>Identification and characterization of putative Aeromonas spp. T3SS effectors.</title>
        <authorList>
            <person name="Rangel L.T."/>
            <person name="Marden J."/>
            <person name="Colston S."/>
            <person name="Setubal J.C."/>
            <person name="Graf J."/>
            <person name="Gogarten J.P."/>
        </authorList>
    </citation>
    <scope>NUCLEOTIDE SEQUENCE</scope>
    <source>
        <strain evidence="1">BAQ071013-135</strain>
    </source>
</reference>
<reference evidence="1" key="1">
    <citation type="submission" date="2017-10" db="EMBL/GenBank/DDBJ databases">
        <authorList>
            <person name="Colston S.M."/>
            <person name="Graf J."/>
        </authorList>
    </citation>
    <scope>NUCLEOTIDE SEQUENCE</scope>
    <source>
        <strain evidence="1">BAQ071013-135</strain>
    </source>
</reference>
<comment type="caution">
    <text evidence="1">The sequence shown here is derived from an EMBL/GenBank/DDBJ whole genome shotgun (WGS) entry which is preliminary data.</text>
</comment>
<dbReference type="EMBL" id="PDXJ01000026">
    <property type="protein sequence ID" value="TND51874.1"/>
    <property type="molecule type" value="Genomic_DNA"/>
</dbReference>
<dbReference type="RefSeq" id="WP_139495321.1">
    <property type="nucleotide sequence ID" value="NZ_AP027934.1"/>
</dbReference>
<evidence type="ECO:0000313" key="2">
    <source>
        <dbReference type="Proteomes" id="UP000796104"/>
    </source>
</evidence>
<name>A0AAX2UP62_AERVE</name>
<protein>
    <submittedName>
        <fullName evidence="1">Uncharacterized protein</fullName>
    </submittedName>
</protein>
<dbReference type="Proteomes" id="UP000796104">
    <property type="component" value="Unassembled WGS sequence"/>
</dbReference>
<evidence type="ECO:0000313" key="1">
    <source>
        <dbReference type="EMBL" id="TND51874.1"/>
    </source>
</evidence>
<organism evidence="1 2">
    <name type="scientific">Aeromonas veronii</name>
    <dbReference type="NCBI Taxonomy" id="654"/>
    <lineage>
        <taxon>Bacteria</taxon>
        <taxon>Pseudomonadati</taxon>
        <taxon>Pseudomonadota</taxon>
        <taxon>Gammaproteobacteria</taxon>
        <taxon>Aeromonadales</taxon>
        <taxon>Aeromonadaceae</taxon>
        <taxon>Aeromonas</taxon>
    </lineage>
</organism>